<dbReference type="PROSITE" id="PS50181">
    <property type="entry name" value="FBOX"/>
    <property type="match status" value="1"/>
</dbReference>
<dbReference type="EMBL" id="KK914570">
    <property type="protein sequence ID" value="KDP32800.1"/>
    <property type="molecule type" value="Genomic_DNA"/>
</dbReference>
<dbReference type="PANTHER" id="PTHR32278">
    <property type="entry name" value="F-BOX DOMAIN-CONTAINING PROTEIN"/>
    <property type="match status" value="1"/>
</dbReference>
<gene>
    <name evidence="2" type="ORF">JCGZ_12092</name>
</gene>
<evidence type="ECO:0000313" key="2">
    <source>
        <dbReference type="EMBL" id="KDP32800.1"/>
    </source>
</evidence>
<proteinExistence type="predicted"/>
<dbReference type="InterPro" id="IPR036047">
    <property type="entry name" value="F-box-like_dom_sf"/>
</dbReference>
<dbReference type="Proteomes" id="UP000027138">
    <property type="component" value="Unassembled WGS sequence"/>
</dbReference>
<dbReference type="Gene3D" id="1.20.1280.50">
    <property type="match status" value="1"/>
</dbReference>
<evidence type="ECO:0000313" key="3">
    <source>
        <dbReference type="Proteomes" id="UP000027138"/>
    </source>
</evidence>
<dbReference type="Pfam" id="PF14299">
    <property type="entry name" value="PP2"/>
    <property type="match status" value="1"/>
</dbReference>
<dbReference type="AlphaFoldDB" id="A0A067KKL2"/>
<dbReference type="CDD" id="cd22162">
    <property type="entry name" value="F-box_AtSKIP3-like"/>
    <property type="match status" value="1"/>
</dbReference>
<dbReference type="SMART" id="SM00256">
    <property type="entry name" value="FBOX"/>
    <property type="match status" value="1"/>
</dbReference>
<sequence>MSDLPEACIANILSFTDPLVACNLSMVSSTFRNAARSDTVWQRFLPPDCVSIISRSSDPNLLLAYSKKQLFFSLCRNPILIDDGKRSFSLEKWTGKKCFMLSARDLRIVWADTPRYWSWKSDSDSRFAEVAVLIDVCWLEISGKIDTKMLSAVTNYGAYLVFKLNPNNYGLQPPAEAKVGFNGSEIATRSVYLDFIPRRNSQAAAGYPKERGDGWMEVELGSFFNNDGTDEELEISVLEVKNGNWKRGLIVEGIEIRPKLA</sequence>
<accession>A0A067KKL2</accession>
<dbReference type="STRING" id="180498.A0A067KKL2"/>
<dbReference type="InterPro" id="IPR001810">
    <property type="entry name" value="F-box_dom"/>
</dbReference>
<keyword evidence="3" id="KW-1185">Reference proteome</keyword>
<organism evidence="2 3">
    <name type="scientific">Jatropha curcas</name>
    <name type="common">Barbados nut</name>
    <dbReference type="NCBI Taxonomy" id="180498"/>
    <lineage>
        <taxon>Eukaryota</taxon>
        <taxon>Viridiplantae</taxon>
        <taxon>Streptophyta</taxon>
        <taxon>Embryophyta</taxon>
        <taxon>Tracheophyta</taxon>
        <taxon>Spermatophyta</taxon>
        <taxon>Magnoliopsida</taxon>
        <taxon>eudicotyledons</taxon>
        <taxon>Gunneridae</taxon>
        <taxon>Pentapetalae</taxon>
        <taxon>rosids</taxon>
        <taxon>fabids</taxon>
        <taxon>Malpighiales</taxon>
        <taxon>Euphorbiaceae</taxon>
        <taxon>Crotonoideae</taxon>
        <taxon>Jatropheae</taxon>
        <taxon>Jatropha</taxon>
    </lineage>
</organism>
<feature type="domain" description="F-box" evidence="1">
    <location>
        <begin position="1"/>
        <end position="44"/>
    </location>
</feature>
<reference evidence="2 3" key="1">
    <citation type="journal article" date="2014" name="PLoS ONE">
        <title>Global Analysis of Gene Expression Profiles in Physic Nut (Jatropha curcas L.) Seedlings Exposed to Salt Stress.</title>
        <authorList>
            <person name="Zhang L."/>
            <person name="Zhang C."/>
            <person name="Wu P."/>
            <person name="Chen Y."/>
            <person name="Li M."/>
            <person name="Jiang H."/>
            <person name="Wu G."/>
        </authorList>
    </citation>
    <scope>NUCLEOTIDE SEQUENCE [LARGE SCALE GENOMIC DNA]</scope>
    <source>
        <strain evidence="3">cv. GZQX0401</strain>
        <tissue evidence="2">Young leaves</tissue>
    </source>
</reference>
<dbReference type="Pfam" id="PF00646">
    <property type="entry name" value="F-box"/>
    <property type="match status" value="1"/>
</dbReference>
<dbReference type="SUPFAM" id="SSF81383">
    <property type="entry name" value="F-box domain"/>
    <property type="match status" value="1"/>
</dbReference>
<dbReference type="KEGG" id="jcu:105638937"/>
<protein>
    <recommendedName>
        <fullName evidence="1">F-box domain-containing protein</fullName>
    </recommendedName>
</protein>
<dbReference type="OrthoDB" id="1918565at2759"/>
<dbReference type="InterPro" id="IPR025886">
    <property type="entry name" value="PP2-like"/>
</dbReference>
<name>A0A067KKL2_JATCU</name>
<evidence type="ECO:0000259" key="1">
    <source>
        <dbReference type="PROSITE" id="PS50181"/>
    </source>
</evidence>
<dbReference type="PANTHER" id="PTHR32278:SF111">
    <property type="entry name" value="F-BOX PROTEIN PP2-B12-RELATED"/>
    <property type="match status" value="1"/>
</dbReference>